<reference evidence="1 2" key="1">
    <citation type="journal article" date="2023" name="Science">
        <title>Complex scaffold remodeling in plant triterpene biosynthesis.</title>
        <authorList>
            <person name="De La Pena R."/>
            <person name="Hodgson H."/>
            <person name="Liu J.C."/>
            <person name="Stephenson M.J."/>
            <person name="Martin A.C."/>
            <person name="Owen C."/>
            <person name="Harkess A."/>
            <person name="Leebens-Mack J."/>
            <person name="Jimenez L.E."/>
            <person name="Osbourn A."/>
            <person name="Sattely E.S."/>
        </authorList>
    </citation>
    <scope>NUCLEOTIDE SEQUENCE [LARGE SCALE GENOMIC DNA]</scope>
    <source>
        <strain evidence="2">cv. JPN11</strain>
        <tissue evidence="1">Leaf</tissue>
    </source>
</reference>
<evidence type="ECO:0000313" key="2">
    <source>
        <dbReference type="Proteomes" id="UP001164539"/>
    </source>
</evidence>
<dbReference type="EMBL" id="CM051395">
    <property type="protein sequence ID" value="KAJ4726150.1"/>
    <property type="molecule type" value="Genomic_DNA"/>
</dbReference>
<comment type="caution">
    <text evidence="1">The sequence shown here is derived from an EMBL/GenBank/DDBJ whole genome shotgun (WGS) entry which is preliminary data.</text>
</comment>
<protein>
    <submittedName>
        <fullName evidence="1">Uncharacterized protein</fullName>
    </submittedName>
</protein>
<proteinExistence type="predicted"/>
<keyword evidence="2" id="KW-1185">Reference proteome</keyword>
<name>A0ACC1YU60_MELAZ</name>
<organism evidence="1 2">
    <name type="scientific">Melia azedarach</name>
    <name type="common">Chinaberry tree</name>
    <dbReference type="NCBI Taxonomy" id="155640"/>
    <lineage>
        <taxon>Eukaryota</taxon>
        <taxon>Viridiplantae</taxon>
        <taxon>Streptophyta</taxon>
        <taxon>Embryophyta</taxon>
        <taxon>Tracheophyta</taxon>
        <taxon>Spermatophyta</taxon>
        <taxon>Magnoliopsida</taxon>
        <taxon>eudicotyledons</taxon>
        <taxon>Gunneridae</taxon>
        <taxon>Pentapetalae</taxon>
        <taxon>rosids</taxon>
        <taxon>malvids</taxon>
        <taxon>Sapindales</taxon>
        <taxon>Meliaceae</taxon>
        <taxon>Melia</taxon>
    </lineage>
</organism>
<evidence type="ECO:0000313" key="1">
    <source>
        <dbReference type="EMBL" id="KAJ4726150.1"/>
    </source>
</evidence>
<sequence>MESVGAIIVEVGKLITIFFCSKIATITKLQGNIKALQIELEDIIDRKNEIEEDIRLAEADGNCPTIQVKGWLRKVEDIAREVQPMLEESERFAMRGCSLGCNMHSLYQLGRCVVKKRKEVKQLIELCNFQNVVTDKKTPIKPVERMQGPSLSGQRVAEEMLELLKGYLNDDEIKRIGVWGMGGVGKTTLVRNLNNKLESSSVMEAFNIVIWVRVSKDLDVTDIQSQIAKRLRLELDAEDTIERRAWRLHERLATKKKLLLILDDVWEKIDLDIVGIPRGDVQARCKILLTTRSLDVCRDMMTDVDVKMKVLDEATAWNLFAENAGDVVQSEDINPIARAIARKCCGLPLAITTVGKSMRNKRMKALWKNALCELQLSTANFGSIEKDVYQSLKWSYNSLPSKLLQWCFLYCSLYPENFSIRTCELIQCWIADGLIDENQTLEEPFNKGIAFIEKLKDTCLLELGEGSETVRMHNIVRDVAVRISKESGFFCQSGISLCEMPQKLQKSFTRISFINNRITRLPSQLMGCSELTVLLLQGNPLKKIPDNFFREVKALRVLNLSNTLITCLPPLIDLGELCVLLLRNCCSLEKLPQLGALNKLQVLDISGTQLRELPRDIGNLSNLRELNLSGSHHLESIQAGAISGLSRLEALDMSFCAYKWEPDCNVEEGKASFNEILSLERLSVLHLRLDKVDNLALDVNWLRRLSKFSICIGPGSCYSNYLPSQQDERRVVLRGVELTGTGFEGLLCNASALDLIICGGISVLSELLSKNSLCGLPSLKSLTISSCNSVTSLISGENIFRSMLPDLEHLTLRRLRSLVHILEGMVAKRGCFGRLRALEVVNCPRLRNLISFALLQEVHNLEEIRVSDCRRMKCVFAGKVSNSMLRNLRVIELRDLVNLRILCSRKIDWPVLEKIEVFNCPKLAKLPFSACNALTIKEIRGDMDWWNNLRWEDDTTKSILQQRFYPCTHSRMLQENSASIQNQTTASNTLAKLKKLLDDDGVQRIGVWGMGRIGKTTLVKHLNNSLKRDSPAEHFGMVIWATVSRKLNLRQIQAQITERLNVDVKVEASEERLSIRLYERLLKEENFLLILDDFWETIDLNCLGVPLPEDHVGSKIILTSRSLEVYKAMKPDVQVRVDLLNSEEALQLFSQNAGKVARFDPIKPFAQAVAKEWNGLPFSYTHHGDSYEGSFNRSTVKEGLIDEQESYDDSINWGITLIEKLKDHCLPADGARKGTAKMHDVVRDVAIWIATNLENRCKSLIHSGAGLFEISEIELVESLKRVSFMNNKIKKLPDCEIRISRDLYLPTTRQFSLDIVPGNSYKDFHHSGS</sequence>
<gene>
    <name evidence="1" type="ORF">OWV82_004908</name>
</gene>
<accession>A0ACC1YU60</accession>
<dbReference type="Proteomes" id="UP001164539">
    <property type="component" value="Chromosome 2"/>
</dbReference>